<dbReference type="OrthoDB" id="273345at2759"/>
<reference evidence="3" key="2">
    <citation type="submission" date="2016-05" db="EMBL/GenBank/DDBJ databases">
        <title>Comparative analysis highlights variable genome content of wheat rusts and divergence of the mating loci.</title>
        <authorList>
            <person name="Cuomo C.A."/>
            <person name="Bakkeren G."/>
            <person name="Szabo L."/>
            <person name="Khalil H."/>
            <person name="Joly D."/>
            <person name="Goldberg J."/>
            <person name="Young S."/>
            <person name="Zeng Q."/>
            <person name="Fellers J."/>
        </authorList>
    </citation>
    <scope>NUCLEOTIDE SEQUENCE [LARGE SCALE GENOMIC DNA]</scope>
    <source>
        <strain evidence="3">1-1 BBBD Race 1</strain>
    </source>
</reference>
<organism evidence="3">
    <name type="scientific">Puccinia triticina (isolate 1-1 / race 1 (BBBD))</name>
    <name type="common">Brown leaf rust fungus</name>
    <dbReference type="NCBI Taxonomy" id="630390"/>
    <lineage>
        <taxon>Eukaryota</taxon>
        <taxon>Fungi</taxon>
        <taxon>Dikarya</taxon>
        <taxon>Basidiomycota</taxon>
        <taxon>Pucciniomycotina</taxon>
        <taxon>Pucciniomycetes</taxon>
        <taxon>Pucciniales</taxon>
        <taxon>Pucciniaceae</taxon>
        <taxon>Puccinia</taxon>
    </lineage>
</organism>
<dbReference type="EnsemblFungi" id="PTTG_01313-t43_1">
    <property type="protein sequence ID" value="PTTG_01313-t43_1-p1"/>
    <property type="gene ID" value="PTTG_01313"/>
</dbReference>
<dbReference type="STRING" id="630390.A0A180GXJ3"/>
<evidence type="ECO:0000313" key="3">
    <source>
        <dbReference type="EMBL" id="OAV97515.1"/>
    </source>
</evidence>
<evidence type="ECO:0000313" key="5">
    <source>
        <dbReference type="Proteomes" id="UP000005240"/>
    </source>
</evidence>
<dbReference type="PANTHER" id="PTHR11538:SF26">
    <property type="entry name" value="FERREDOXIN-FOLD ANTICODON-BINDING DOMAIN-CONTAINING PROTEIN 1"/>
    <property type="match status" value="1"/>
</dbReference>
<dbReference type="GO" id="GO:0070475">
    <property type="term" value="P:rRNA base methylation"/>
    <property type="evidence" value="ECO:0007669"/>
    <property type="project" value="InterPro"/>
</dbReference>
<dbReference type="GO" id="GO:0070042">
    <property type="term" value="F:rRNA (uridine-N3-)-methyltransferase activity"/>
    <property type="evidence" value="ECO:0007669"/>
    <property type="project" value="InterPro"/>
</dbReference>
<feature type="compositionally biased region" description="Polar residues" evidence="1">
    <location>
        <begin position="428"/>
        <end position="442"/>
    </location>
</feature>
<feature type="region of interest" description="Disordered" evidence="1">
    <location>
        <begin position="1"/>
        <end position="20"/>
    </location>
</feature>
<feature type="compositionally biased region" description="Low complexity" evidence="1">
    <location>
        <begin position="26"/>
        <end position="35"/>
    </location>
</feature>
<dbReference type="Pfam" id="PF10354">
    <property type="entry name" value="BMT5-like"/>
    <property type="match status" value="1"/>
</dbReference>
<dbReference type="AlphaFoldDB" id="A0A180GXJ3"/>
<dbReference type="GO" id="GO:0005737">
    <property type="term" value="C:cytoplasm"/>
    <property type="evidence" value="ECO:0007669"/>
    <property type="project" value="TreeGrafter"/>
</dbReference>
<reference evidence="4" key="4">
    <citation type="submission" date="2025-05" db="UniProtKB">
        <authorList>
            <consortium name="EnsemblFungi"/>
        </authorList>
    </citation>
    <scope>IDENTIFICATION</scope>
    <source>
        <strain evidence="4">isolate 1-1 / race 1 (BBBD)</strain>
    </source>
</reference>
<feature type="domain" description="25S rRNA (uridine-N(3))-methyltransferase BMT5-like" evidence="2">
    <location>
        <begin position="179"/>
        <end position="389"/>
    </location>
</feature>
<reference evidence="3" key="1">
    <citation type="submission" date="2009-11" db="EMBL/GenBank/DDBJ databases">
        <authorList>
            <consortium name="The Broad Institute Genome Sequencing Platform"/>
            <person name="Ward D."/>
            <person name="Feldgarden M."/>
            <person name="Earl A."/>
            <person name="Young S.K."/>
            <person name="Zeng Q."/>
            <person name="Koehrsen M."/>
            <person name="Alvarado L."/>
            <person name="Berlin A."/>
            <person name="Bochicchio J."/>
            <person name="Borenstein D."/>
            <person name="Chapman S.B."/>
            <person name="Chen Z."/>
            <person name="Engels R."/>
            <person name="Freedman E."/>
            <person name="Gellesch M."/>
            <person name="Goldberg J."/>
            <person name="Griggs A."/>
            <person name="Gujja S."/>
            <person name="Heilman E."/>
            <person name="Heiman D."/>
            <person name="Hepburn T."/>
            <person name="Howarth C."/>
            <person name="Jen D."/>
            <person name="Larson L."/>
            <person name="Lewis B."/>
            <person name="Mehta T."/>
            <person name="Park D."/>
            <person name="Pearson M."/>
            <person name="Roberts A."/>
            <person name="Saif S."/>
            <person name="Shea T."/>
            <person name="Shenoy N."/>
            <person name="Sisk P."/>
            <person name="Stolte C."/>
            <person name="Sykes S."/>
            <person name="Thomson T."/>
            <person name="Walk T."/>
            <person name="White J."/>
            <person name="Yandava C."/>
            <person name="Izard J."/>
            <person name="Baranova O.V."/>
            <person name="Blanton J.M."/>
            <person name="Tanner A.C."/>
            <person name="Dewhirst F.E."/>
            <person name="Haas B."/>
            <person name="Nusbaum C."/>
            <person name="Birren B."/>
        </authorList>
    </citation>
    <scope>NUCLEOTIDE SEQUENCE [LARGE SCALE GENOMIC DNA]</scope>
    <source>
        <strain evidence="3">1-1 BBBD Race 1</strain>
    </source>
</reference>
<dbReference type="EMBL" id="ADAS02000012">
    <property type="protein sequence ID" value="OAV97515.1"/>
    <property type="molecule type" value="Genomic_DNA"/>
</dbReference>
<feature type="compositionally biased region" description="Low complexity" evidence="1">
    <location>
        <begin position="10"/>
        <end position="20"/>
    </location>
</feature>
<dbReference type="VEuPathDB" id="FungiDB:PTTG_01313"/>
<protein>
    <submittedName>
        <fullName evidence="4">DUF2431 domain-containing protein</fullName>
    </submittedName>
</protein>
<name>A0A180GXJ3_PUCT1</name>
<feature type="region of interest" description="Disordered" evidence="1">
    <location>
        <begin position="306"/>
        <end position="360"/>
    </location>
</feature>
<feature type="compositionally biased region" description="Basic and acidic residues" evidence="1">
    <location>
        <begin position="149"/>
        <end position="161"/>
    </location>
</feature>
<dbReference type="Proteomes" id="UP000005240">
    <property type="component" value="Unassembled WGS sequence"/>
</dbReference>
<keyword evidence="5" id="KW-1185">Reference proteome</keyword>
<feature type="region of interest" description="Disordered" evidence="1">
    <location>
        <begin position="26"/>
        <end position="169"/>
    </location>
</feature>
<reference evidence="4 5" key="3">
    <citation type="journal article" date="2017" name="G3 (Bethesda)">
        <title>Comparative analysis highlights variable genome content of wheat rusts and divergence of the mating loci.</title>
        <authorList>
            <person name="Cuomo C.A."/>
            <person name="Bakkeren G."/>
            <person name="Khalil H.B."/>
            <person name="Panwar V."/>
            <person name="Joly D."/>
            <person name="Linning R."/>
            <person name="Sakthikumar S."/>
            <person name="Song X."/>
            <person name="Adiconis X."/>
            <person name="Fan L."/>
            <person name="Goldberg J.M."/>
            <person name="Levin J.Z."/>
            <person name="Young S."/>
            <person name="Zeng Q."/>
            <person name="Anikster Y."/>
            <person name="Bruce M."/>
            <person name="Wang M."/>
            <person name="Yin C."/>
            <person name="McCallum B."/>
            <person name="Szabo L.J."/>
            <person name="Hulbert S."/>
            <person name="Chen X."/>
            <person name="Fellers J.P."/>
        </authorList>
    </citation>
    <scope>NUCLEOTIDE SEQUENCE</scope>
    <source>
        <strain evidence="5">Isolate 1-1 / race 1 (BBBD)</strain>
        <strain evidence="4">isolate 1-1 / race 1 (BBBD)</strain>
    </source>
</reference>
<feature type="compositionally biased region" description="Basic residues" evidence="1">
    <location>
        <begin position="311"/>
        <end position="333"/>
    </location>
</feature>
<accession>A0A180GXJ3</accession>
<evidence type="ECO:0000313" key="4">
    <source>
        <dbReference type="EnsemblFungi" id="PTTG_01313-t43_1-p1"/>
    </source>
</evidence>
<feature type="region of interest" description="Disordered" evidence="1">
    <location>
        <begin position="428"/>
        <end position="448"/>
    </location>
</feature>
<dbReference type="PANTHER" id="PTHR11538">
    <property type="entry name" value="PHENYLALANYL-TRNA SYNTHETASE"/>
    <property type="match status" value="1"/>
</dbReference>
<evidence type="ECO:0000256" key="1">
    <source>
        <dbReference type="SAM" id="MobiDB-lite"/>
    </source>
</evidence>
<evidence type="ECO:0000259" key="2">
    <source>
        <dbReference type="Pfam" id="PF10354"/>
    </source>
</evidence>
<feature type="compositionally biased region" description="Polar residues" evidence="1">
    <location>
        <begin position="39"/>
        <end position="68"/>
    </location>
</feature>
<sequence>MAKKKSSLSQALQNAQLQQQRALKLAAKKLTQQQKQPKHLSSQSKIKPSDPSQPVKQNIIPKTTQSKAQKTKNCDKAKKLTVSRLHETQDADSRTTQSQIKIAEITRNDSQLQPTQPSEVSLSSKNSFQSVSHDLETLASDSTSANAEDEPHPVSREERSNETQTRPHLTMVNKDDQVLLVGEGNFSFTVLLLVEYSHPGRLITASTIDSKETVLKKYPDSESILELLEQNKVTILFELDGCKLNEDKRIKRSKIKFDKVIFNFPHVGGSEPDQDRNVRANQILILRFLRSVSTLLFQPEGVVFGQDQDRKKKRSKTSTKASKKLKSHQKRPNHSSAYDSDDSGRIHSDQESGAEPDLHVRKPGTVLITAGTCPPYSFWDVPALAKNGNTLAHTILYPTHPNLKQKGEQPVYKLIRSFNFEKSIDSTGSTTYQHRQTNGFKNTQKETRPANARTWEFELLRA</sequence>
<feature type="compositionally biased region" description="Basic and acidic residues" evidence="1">
    <location>
        <begin position="342"/>
        <end position="360"/>
    </location>
</feature>
<gene>
    <name evidence="3" type="ORF">PTTG_01313</name>
</gene>
<feature type="compositionally biased region" description="Polar residues" evidence="1">
    <location>
        <begin position="108"/>
        <end position="132"/>
    </location>
</feature>
<feature type="compositionally biased region" description="Basic and acidic residues" evidence="1">
    <location>
        <begin position="72"/>
        <end position="93"/>
    </location>
</feature>
<dbReference type="InterPro" id="IPR019446">
    <property type="entry name" value="BMT5-like"/>
</dbReference>
<proteinExistence type="predicted"/>